<gene>
    <name evidence="2" type="ORF">Tci_048406</name>
</gene>
<sequence>MEVQIKTKKRKMVVSDSDQEEGRKQDVDLDALRALANAAVTVDSNISFGDASNNLDTSTSVPTGATVVPTGASTIPPCASTIPPGTSTILAGSPSVPADVFPNIALAGVSNKGKSLMVEEYIPVNARTFKKMEDDRLELQRQRQQEVLDSATYYTEADWINIKAQVEANASLFKTLLGDDVSEDNFLARMAALIKQKRQALAEKLAQERQNQPMTQAQQRSYMRQYVKNQSSAVYTTGWTMAYVKSFIDDQLKEEFEKIQKVQSNSQIQAFSRTLKRTGLVLEEPSSKRQKYTKAPIPFVPEVPQSPAVSSPPSSGTRKKSPARKRLPKPKLTLQELNLDDAAQTFINVVSNKDSEDEAPLVWSALVVGSFGVDVAMVIKEKHQVFTAASEDISAIRQKLMLLIPHKLKVKQSILLVVLDRNPRAIWKTLLKKITLIYNTFFSMDSQSTPVVSTAKLPILNPNEFDLWKMRIEQYFLMYSLWEVIINGDSPVPTVVVDGVVQPVVILSADQKLARRNELKAHGTLLMALPDKHQLKFNSHKDAKTLMEVIRSFATYINTQN</sequence>
<reference evidence="2" key="1">
    <citation type="journal article" date="2019" name="Sci. Rep.">
        <title>Draft genome of Tanacetum cinerariifolium, the natural source of mosquito coil.</title>
        <authorList>
            <person name="Yamashiro T."/>
            <person name="Shiraishi A."/>
            <person name="Satake H."/>
            <person name="Nakayama K."/>
        </authorList>
    </citation>
    <scope>NUCLEOTIDE SEQUENCE</scope>
</reference>
<organism evidence="2">
    <name type="scientific">Tanacetum cinerariifolium</name>
    <name type="common">Dalmatian daisy</name>
    <name type="synonym">Chrysanthemum cinerariifolium</name>
    <dbReference type="NCBI Taxonomy" id="118510"/>
    <lineage>
        <taxon>Eukaryota</taxon>
        <taxon>Viridiplantae</taxon>
        <taxon>Streptophyta</taxon>
        <taxon>Embryophyta</taxon>
        <taxon>Tracheophyta</taxon>
        <taxon>Spermatophyta</taxon>
        <taxon>Magnoliopsida</taxon>
        <taxon>eudicotyledons</taxon>
        <taxon>Gunneridae</taxon>
        <taxon>Pentapetalae</taxon>
        <taxon>asterids</taxon>
        <taxon>campanulids</taxon>
        <taxon>Asterales</taxon>
        <taxon>Asteraceae</taxon>
        <taxon>Asteroideae</taxon>
        <taxon>Anthemideae</taxon>
        <taxon>Anthemidinae</taxon>
        <taxon>Tanacetum</taxon>
    </lineage>
</organism>
<feature type="region of interest" description="Disordered" evidence="1">
    <location>
        <begin position="1"/>
        <end position="23"/>
    </location>
</feature>
<evidence type="ECO:0000256" key="1">
    <source>
        <dbReference type="SAM" id="MobiDB-lite"/>
    </source>
</evidence>
<proteinExistence type="predicted"/>
<comment type="caution">
    <text evidence="2">The sequence shown here is derived from an EMBL/GenBank/DDBJ whole genome shotgun (WGS) entry which is preliminary data.</text>
</comment>
<feature type="compositionally biased region" description="Low complexity" evidence="1">
    <location>
        <begin position="300"/>
        <end position="315"/>
    </location>
</feature>
<feature type="region of interest" description="Disordered" evidence="1">
    <location>
        <begin position="285"/>
        <end position="327"/>
    </location>
</feature>
<evidence type="ECO:0000313" key="2">
    <source>
        <dbReference type="EMBL" id="GEU76428.1"/>
    </source>
</evidence>
<feature type="compositionally biased region" description="Basic residues" evidence="1">
    <location>
        <begin position="1"/>
        <end position="12"/>
    </location>
</feature>
<dbReference type="AlphaFoldDB" id="A0A6L2MR50"/>
<feature type="compositionally biased region" description="Basic residues" evidence="1">
    <location>
        <begin position="317"/>
        <end position="327"/>
    </location>
</feature>
<accession>A0A6L2MR50</accession>
<dbReference type="EMBL" id="BKCJ010007278">
    <property type="protein sequence ID" value="GEU76428.1"/>
    <property type="molecule type" value="Genomic_DNA"/>
</dbReference>
<protein>
    <submittedName>
        <fullName evidence="2">Ribonuclease H-like domain-containing protein</fullName>
    </submittedName>
</protein>
<name>A0A6L2MR50_TANCI</name>